<protein>
    <recommendedName>
        <fullName evidence="7">Major facilitator superfamily (MFS) profile domain-containing protein</fullName>
    </recommendedName>
</protein>
<dbReference type="GO" id="GO:0015213">
    <property type="term" value="F:uridine transmembrane transporter activity"/>
    <property type="evidence" value="ECO:0007669"/>
    <property type="project" value="TreeGrafter"/>
</dbReference>
<dbReference type="InterPro" id="IPR036259">
    <property type="entry name" value="MFS_trans_sf"/>
</dbReference>
<evidence type="ECO:0000256" key="6">
    <source>
        <dbReference type="ARBA" id="ARBA00023136"/>
    </source>
</evidence>
<dbReference type="Pfam" id="PF03825">
    <property type="entry name" value="Nuc_H_symport"/>
    <property type="match status" value="1"/>
</dbReference>
<dbReference type="RefSeq" id="WP_154899820.1">
    <property type="nucleotide sequence ID" value="NZ_CAXBMG010000015.1"/>
</dbReference>
<keyword evidence="4" id="KW-0812">Transmembrane</keyword>
<evidence type="ECO:0000259" key="7">
    <source>
        <dbReference type="PROSITE" id="PS50850"/>
    </source>
</evidence>
<keyword evidence="5" id="KW-1133">Transmembrane helix</keyword>
<dbReference type="SUPFAM" id="SSF103473">
    <property type="entry name" value="MFS general substrate transporter"/>
    <property type="match status" value="1"/>
</dbReference>
<comment type="caution">
    <text evidence="8">The sequence shown here is derived from an EMBL/GenBank/DDBJ whole genome shotgun (WGS) entry which is preliminary data.</text>
</comment>
<dbReference type="InterPro" id="IPR020846">
    <property type="entry name" value="MFS_dom"/>
</dbReference>
<dbReference type="PANTHER" id="PTHR23522:SF4">
    <property type="entry name" value="NUCLEOSIDE PERMEASE NUPG-RELATED"/>
    <property type="match status" value="1"/>
</dbReference>
<keyword evidence="2" id="KW-0813">Transport</keyword>
<evidence type="ECO:0000256" key="2">
    <source>
        <dbReference type="ARBA" id="ARBA00022448"/>
    </source>
</evidence>
<dbReference type="GO" id="GO:0005886">
    <property type="term" value="C:plasma membrane"/>
    <property type="evidence" value="ECO:0007669"/>
    <property type="project" value="UniProtKB-SubCell"/>
</dbReference>
<dbReference type="PANTHER" id="PTHR23522">
    <property type="entry name" value="BLL5896 PROTEIN"/>
    <property type="match status" value="1"/>
</dbReference>
<evidence type="ECO:0000256" key="1">
    <source>
        <dbReference type="ARBA" id="ARBA00004651"/>
    </source>
</evidence>
<dbReference type="GO" id="GO:0015212">
    <property type="term" value="F:cytidine transmembrane transporter activity"/>
    <property type="evidence" value="ECO:0007669"/>
    <property type="project" value="TreeGrafter"/>
</dbReference>
<dbReference type="Proteomes" id="UP000263642">
    <property type="component" value="Unassembled WGS sequence"/>
</dbReference>
<accession>A0A3D3RHD6</accession>
<evidence type="ECO:0000313" key="8">
    <source>
        <dbReference type="EMBL" id="HCO27512.1"/>
    </source>
</evidence>
<gene>
    <name evidence="8" type="ORF">DIT97_32615</name>
</gene>
<evidence type="ECO:0000313" key="9">
    <source>
        <dbReference type="Proteomes" id="UP000263642"/>
    </source>
</evidence>
<accession>A0A517XDN1</accession>
<evidence type="ECO:0000256" key="5">
    <source>
        <dbReference type="ARBA" id="ARBA00022989"/>
    </source>
</evidence>
<keyword evidence="3" id="KW-1003">Cell membrane</keyword>
<organism evidence="8 9">
    <name type="scientific">Gimesia maris</name>
    <dbReference type="NCBI Taxonomy" id="122"/>
    <lineage>
        <taxon>Bacteria</taxon>
        <taxon>Pseudomonadati</taxon>
        <taxon>Planctomycetota</taxon>
        <taxon>Planctomycetia</taxon>
        <taxon>Planctomycetales</taxon>
        <taxon>Planctomycetaceae</taxon>
        <taxon>Gimesia</taxon>
    </lineage>
</organism>
<name>A0A3D3RHD6_9PLAN</name>
<sequence length="469" mass="51437">MTDTDNLPAESTESALKTRLCLMMFLQYFVQGCYLPIITLYLIQALGFSAWQIGVFGAALAVGPLLAPFLFGQIVDRHYATERVLAFCHLSGGIIMLALFVQQSFWPVVTLGVLYSVLYVPTMMLTNSLSFQHLKDSDKEFPLIRLWGTIGFVVPAWIAEGVFLANLEGEALNTGRGVVLAMAGVVGLLMAAYCLTLPHTPPVKSDKKDLAPGKVLKMLQYRHFLVLVIVAFIISIVHKFYFQWNSPFLSAVLKQADVTGAWEQRISSIGQVFEVLVMAVLGFGIKKYGFKTVMLVGLLSYLVRSLIFAYASTIGSVVIAKGFTVAIALTCLGQAMHGLCFGCFLAAAYIYVDKVAPLDVRGSMQTFFGTFVFGLGMFAGGFISGTIGDYFTSTGKDTLLRTTFNIPSQTGIIEFTQRNLAGETSQMLRDWPGIWLSSAAIALFATLMFWVLFPKTDTSQRMAHTEDLG</sequence>
<dbReference type="AlphaFoldDB" id="A0A3D3RHD6"/>
<evidence type="ECO:0000256" key="4">
    <source>
        <dbReference type="ARBA" id="ARBA00022692"/>
    </source>
</evidence>
<dbReference type="EMBL" id="DQAY01000201">
    <property type="protein sequence ID" value="HCO27512.1"/>
    <property type="molecule type" value="Genomic_DNA"/>
</dbReference>
<dbReference type="Gene3D" id="1.20.1250.20">
    <property type="entry name" value="MFS general substrate transporter like domains"/>
    <property type="match status" value="2"/>
</dbReference>
<dbReference type="PROSITE" id="PS50850">
    <property type="entry name" value="MFS"/>
    <property type="match status" value="1"/>
</dbReference>
<dbReference type="InterPro" id="IPR004740">
    <property type="entry name" value="Nuc_H_symport"/>
</dbReference>
<reference evidence="8 9" key="1">
    <citation type="journal article" date="2018" name="Nat. Biotechnol.">
        <title>A standardized bacterial taxonomy based on genome phylogeny substantially revises the tree of life.</title>
        <authorList>
            <person name="Parks D.H."/>
            <person name="Chuvochina M."/>
            <person name="Waite D.W."/>
            <person name="Rinke C."/>
            <person name="Skarshewski A."/>
            <person name="Chaumeil P.A."/>
            <person name="Hugenholtz P."/>
        </authorList>
    </citation>
    <scope>NUCLEOTIDE SEQUENCE [LARGE SCALE GENOMIC DNA]</scope>
    <source>
        <strain evidence="8">UBA9375</strain>
    </source>
</reference>
<evidence type="ECO:0000256" key="3">
    <source>
        <dbReference type="ARBA" id="ARBA00022475"/>
    </source>
</evidence>
<feature type="domain" description="Major facilitator superfamily (MFS) profile" evidence="7">
    <location>
        <begin position="224"/>
        <end position="469"/>
    </location>
</feature>
<comment type="subcellular location">
    <subcellularLocation>
        <location evidence="1">Cell membrane</location>
        <topology evidence="1">Multi-pass membrane protein</topology>
    </subcellularLocation>
</comment>
<keyword evidence="6" id="KW-0472">Membrane</keyword>
<proteinExistence type="predicted"/>